<gene>
    <name evidence="1" type="ORF">AK812_SmicGene10097</name>
</gene>
<dbReference type="EMBL" id="LSRX01000157">
    <property type="protein sequence ID" value="OLQ06575.1"/>
    <property type="molecule type" value="Genomic_DNA"/>
</dbReference>
<name>A0A1Q9EGM1_SYMMI</name>
<evidence type="ECO:0000313" key="1">
    <source>
        <dbReference type="EMBL" id="OLQ06575.1"/>
    </source>
</evidence>
<protein>
    <submittedName>
        <fullName evidence="1">Uncharacterized protein</fullName>
    </submittedName>
</protein>
<proteinExistence type="predicted"/>
<evidence type="ECO:0000313" key="2">
    <source>
        <dbReference type="Proteomes" id="UP000186817"/>
    </source>
</evidence>
<sequence>MLILSTVANNAWLLDSAGVSSAFVQSLQNMEREGLFVYASTQPSLLQHTALTFAGANLTQKEDGTIFLDRKSYTEKWVDQIRIDSARAQQIKANKGSTVGILTCLAPKAITIGVDLNYLVRCAWLEAHGHPPVRGEQARMVRENTTGAVVMDSKGILVRCEKLLVATWSSEYALVISVKQAVSAVIHLRWLAGTEQLADGLPKSKARCILLRLLGDQQRWRLVLDPEFTAGSKLTNCEQEKRIRDFNRALPKQVGPVFADPSDDVSSIKVYLTNSAHGTGALPTAELCGTITEESKTVDCGARSGARYLVMQPFITGTCVFGGCTPSWCLMTVDGSNMTQEPMSTTGSSFMGQVVVNATA</sequence>
<accession>A0A1Q9EGM1</accession>
<organism evidence="1 2">
    <name type="scientific">Symbiodinium microadriaticum</name>
    <name type="common">Dinoflagellate</name>
    <name type="synonym">Zooxanthella microadriatica</name>
    <dbReference type="NCBI Taxonomy" id="2951"/>
    <lineage>
        <taxon>Eukaryota</taxon>
        <taxon>Sar</taxon>
        <taxon>Alveolata</taxon>
        <taxon>Dinophyceae</taxon>
        <taxon>Suessiales</taxon>
        <taxon>Symbiodiniaceae</taxon>
        <taxon>Symbiodinium</taxon>
    </lineage>
</organism>
<keyword evidence="2" id="KW-1185">Reference proteome</keyword>
<reference evidence="1 2" key="1">
    <citation type="submission" date="2016-02" db="EMBL/GenBank/DDBJ databases">
        <title>Genome analysis of coral dinoflagellate symbionts highlights evolutionary adaptations to a symbiotic lifestyle.</title>
        <authorList>
            <person name="Aranda M."/>
            <person name="Li Y."/>
            <person name="Liew Y.J."/>
            <person name="Baumgarten S."/>
            <person name="Simakov O."/>
            <person name="Wilson M."/>
            <person name="Piel J."/>
            <person name="Ashoor H."/>
            <person name="Bougouffa S."/>
            <person name="Bajic V.B."/>
            <person name="Ryu T."/>
            <person name="Ravasi T."/>
            <person name="Bayer T."/>
            <person name="Micklem G."/>
            <person name="Kim H."/>
            <person name="Bhak J."/>
            <person name="Lajeunesse T.C."/>
            <person name="Voolstra C.R."/>
        </authorList>
    </citation>
    <scope>NUCLEOTIDE SEQUENCE [LARGE SCALE GENOMIC DNA]</scope>
    <source>
        <strain evidence="1 2">CCMP2467</strain>
    </source>
</reference>
<dbReference type="Proteomes" id="UP000186817">
    <property type="component" value="Unassembled WGS sequence"/>
</dbReference>
<dbReference type="AlphaFoldDB" id="A0A1Q9EGM1"/>
<comment type="caution">
    <text evidence="1">The sequence shown here is derived from an EMBL/GenBank/DDBJ whole genome shotgun (WGS) entry which is preliminary data.</text>
</comment>